<evidence type="ECO:0000313" key="2">
    <source>
        <dbReference type="Proteomes" id="UP000756346"/>
    </source>
</evidence>
<evidence type="ECO:0000313" key="1">
    <source>
        <dbReference type="EMBL" id="KAH7040861.1"/>
    </source>
</evidence>
<name>A0A9P8YK11_9PEZI</name>
<gene>
    <name evidence="1" type="ORF">B0I36DRAFT_311655</name>
</gene>
<proteinExistence type="predicted"/>
<dbReference type="Proteomes" id="UP000756346">
    <property type="component" value="Unassembled WGS sequence"/>
</dbReference>
<sequence>MLCTSISEVFYLSRPLIALAAAYFVVPRPIQPNSKGRGWPFSMMQQCRATRPTDFCPSNRTVSISTRTSCSSSEASQRNSVGLASSHIFRSAASRKLGPTLVIVCLDLEPAQPSHSGTGIWALGCACWHAKVRRPQCGVPMRAGPCTSDRPIDGQEPSARARWSWSRHSLLARA</sequence>
<reference evidence="1" key="1">
    <citation type="journal article" date="2021" name="Nat. Commun.">
        <title>Genetic determinants of endophytism in the Arabidopsis root mycobiome.</title>
        <authorList>
            <person name="Mesny F."/>
            <person name="Miyauchi S."/>
            <person name="Thiergart T."/>
            <person name="Pickel B."/>
            <person name="Atanasova L."/>
            <person name="Karlsson M."/>
            <person name="Huettel B."/>
            <person name="Barry K.W."/>
            <person name="Haridas S."/>
            <person name="Chen C."/>
            <person name="Bauer D."/>
            <person name="Andreopoulos W."/>
            <person name="Pangilinan J."/>
            <person name="LaButti K."/>
            <person name="Riley R."/>
            <person name="Lipzen A."/>
            <person name="Clum A."/>
            <person name="Drula E."/>
            <person name="Henrissat B."/>
            <person name="Kohler A."/>
            <person name="Grigoriev I.V."/>
            <person name="Martin F.M."/>
            <person name="Hacquard S."/>
        </authorList>
    </citation>
    <scope>NUCLEOTIDE SEQUENCE</scope>
    <source>
        <strain evidence="1">MPI-CAGE-CH-0230</strain>
    </source>
</reference>
<organism evidence="1 2">
    <name type="scientific">Microdochium trichocladiopsis</name>
    <dbReference type="NCBI Taxonomy" id="1682393"/>
    <lineage>
        <taxon>Eukaryota</taxon>
        <taxon>Fungi</taxon>
        <taxon>Dikarya</taxon>
        <taxon>Ascomycota</taxon>
        <taxon>Pezizomycotina</taxon>
        <taxon>Sordariomycetes</taxon>
        <taxon>Xylariomycetidae</taxon>
        <taxon>Xylariales</taxon>
        <taxon>Microdochiaceae</taxon>
        <taxon>Microdochium</taxon>
    </lineage>
</organism>
<protein>
    <submittedName>
        <fullName evidence="1">Uncharacterized protein</fullName>
    </submittedName>
</protein>
<keyword evidence="2" id="KW-1185">Reference proteome</keyword>
<dbReference type="AlphaFoldDB" id="A0A9P8YK11"/>
<accession>A0A9P8YK11</accession>
<dbReference type="EMBL" id="JAGTJQ010000001">
    <property type="protein sequence ID" value="KAH7040861.1"/>
    <property type="molecule type" value="Genomic_DNA"/>
</dbReference>
<dbReference type="RefSeq" id="XP_046018916.1">
    <property type="nucleotide sequence ID" value="XM_046152395.1"/>
</dbReference>
<dbReference type="GeneID" id="70181941"/>
<comment type="caution">
    <text evidence="1">The sequence shown here is derived from an EMBL/GenBank/DDBJ whole genome shotgun (WGS) entry which is preliminary data.</text>
</comment>